<dbReference type="SUPFAM" id="SSF47384">
    <property type="entry name" value="Homodimeric domain of signal transducing histidine kinase"/>
    <property type="match status" value="1"/>
</dbReference>
<evidence type="ECO:0000256" key="8">
    <source>
        <dbReference type="PROSITE-ProRule" id="PRU00169"/>
    </source>
</evidence>
<keyword evidence="5" id="KW-0808">Transferase</keyword>
<dbReference type="Pfam" id="PF13426">
    <property type="entry name" value="PAS_9"/>
    <property type="match status" value="2"/>
</dbReference>
<evidence type="ECO:0000256" key="6">
    <source>
        <dbReference type="ARBA" id="ARBA00022777"/>
    </source>
</evidence>
<dbReference type="InterPro" id="IPR035965">
    <property type="entry name" value="PAS-like_dom_sf"/>
</dbReference>
<dbReference type="GO" id="GO:0005886">
    <property type="term" value="C:plasma membrane"/>
    <property type="evidence" value="ECO:0007669"/>
    <property type="project" value="UniProtKB-SubCell"/>
</dbReference>
<comment type="catalytic activity">
    <reaction evidence="1">
        <text>ATP + protein L-histidine = ADP + protein N-phospho-L-histidine.</text>
        <dbReference type="EC" id="2.7.13.3"/>
    </reaction>
</comment>
<dbReference type="InterPro" id="IPR036097">
    <property type="entry name" value="HisK_dim/P_sf"/>
</dbReference>
<keyword evidence="4 8" id="KW-0597">Phosphoprotein</keyword>
<dbReference type="InterPro" id="IPR003661">
    <property type="entry name" value="HisK_dim/P_dom"/>
</dbReference>
<dbReference type="Gene3D" id="3.30.450.20">
    <property type="entry name" value="PAS domain"/>
    <property type="match status" value="3"/>
</dbReference>
<dbReference type="SMART" id="SM00388">
    <property type="entry name" value="HisKA"/>
    <property type="match status" value="1"/>
</dbReference>
<feature type="domain" description="PAS" evidence="11">
    <location>
        <begin position="150"/>
        <end position="194"/>
    </location>
</feature>
<dbReference type="EC" id="2.7.13.3" evidence="3"/>
<dbReference type="CDD" id="cd00075">
    <property type="entry name" value="HATPase"/>
    <property type="match status" value="1"/>
</dbReference>
<dbReference type="InterPro" id="IPR001789">
    <property type="entry name" value="Sig_transdc_resp-reg_receiver"/>
</dbReference>
<reference evidence="13 14" key="1">
    <citation type="submission" date="2019-12" db="EMBL/GenBank/DDBJ databases">
        <authorList>
            <person name="Huq M.A."/>
        </authorList>
    </citation>
    <scope>NUCLEOTIDE SEQUENCE [LARGE SCALE GENOMIC DNA]</scope>
    <source>
        <strain evidence="13 14">MAH-18</strain>
    </source>
</reference>
<dbReference type="Pfam" id="PF00512">
    <property type="entry name" value="HisKA"/>
    <property type="match status" value="1"/>
</dbReference>
<dbReference type="InterPro" id="IPR001610">
    <property type="entry name" value="PAC"/>
</dbReference>
<dbReference type="InterPro" id="IPR058245">
    <property type="entry name" value="NreC/VraR/RcsB-like_REC"/>
</dbReference>
<evidence type="ECO:0000256" key="1">
    <source>
        <dbReference type="ARBA" id="ARBA00000085"/>
    </source>
</evidence>
<dbReference type="AlphaFoldDB" id="A0A6L6XV78"/>
<dbReference type="Proteomes" id="UP000473525">
    <property type="component" value="Unassembled WGS sequence"/>
</dbReference>
<protein>
    <recommendedName>
        <fullName evidence="3">histidine kinase</fullName>
        <ecNumber evidence="3">2.7.13.3</ecNumber>
    </recommendedName>
</protein>
<feature type="domain" description="PAC" evidence="12">
    <location>
        <begin position="223"/>
        <end position="275"/>
    </location>
</feature>
<evidence type="ECO:0000259" key="10">
    <source>
        <dbReference type="PROSITE" id="PS50110"/>
    </source>
</evidence>
<dbReference type="SUPFAM" id="SSF52172">
    <property type="entry name" value="CheY-like"/>
    <property type="match status" value="1"/>
</dbReference>
<dbReference type="InterPro" id="IPR004358">
    <property type="entry name" value="Sig_transdc_His_kin-like_C"/>
</dbReference>
<dbReference type="InterPro" id="IPR011006">
    <property type="entry name" value="CheY-like_superfamily"/>
</dbReference>
<dbReference type="SMART" id="SM00387">
    <property type="entry name" value="HATPase_c"/>
    <property type="match status" value="1"/>
</dbReference>
<keyword evidence="6" id="KW-0418">Kinase</keyword>
<organism evidence="13 14">
    <name type="scientific">Nocardioides agri</name>
    <dbReference type="NCBI Taxonomy" id="2682843"/>
    <lineage>
        <taxon>Bacteria</taxon>
        <taxon>Bacillati</taxon>
        <taxon>Actinomycetota</taxon>
        <taxon>Actinomycetes</taxon>
        <taxon>Propionibacteriales</taxon>
        <taxon>Nocardioidaceae</taxon>
        <taxon>Nocardioides</taxon>
    </lineage>
</organism>
<feature type="domain" description="Response regulatory" evidence="10">
    <location>
        <begin position="7"/>
        <end position="123"/>
    </location>
</feature>
<evidence type="ECO:0000256" key="2">
    <source>
        <dbReference type="ARBA" id="ARBA00004236"/>
    </source>
</evidence>
<keyword evidence="7" id="KW-0902">Two-component regulatory system</keyword>
<evidence type="ECO:0000259" key="12">
    <source>
        <dbReference type="PROSITE" id="PS50113"/>
    </source>
</evidence>
<feature type="domain" description="PAS" evidence="11">
    <location>
        <begin position="404"/>
        <end position="477"/>
    </location>
</feature>
<feature type="domain" description="PAC" evidence="12">
    <location>
        <begin position="351"/>
        <end position="403"/>
    </location>
</feature>
<evidence type="ECO:0000313" key="14">
    <source>
        <dbReference type="Proteomes" id="UP000473525"/>
    </source>
</evidence>
<dbReference type="CDD" id="cd17535">
    <property type="entry name" value="REC_NarL-like"/>
    <property type="match status" value="1"/>
</dbReference>
<accession>A0A6L6XV78</accession>
<name>A0A6L6XV78_9ACTN</name>
<evidence type="ECO:0000256" key="4">
    <source>
        <dbReference type="ARBA" id="ARBA00022553"/>
    </source>
</evidence>
<feature type="domain" description="PAS" evidence="11">
    <location>
        <begin position="276"/>
        <end position="349"/>
    </location>
</feature>
<dbReference type="SUPFAM" id="SSF55785">
    <property type="entry name" value="PYP-like sensor domain (PAS domain)"/>
    <property type="match status" value="3"/>
</dbReference>
<dbReference type="EMBL" id="WSEK01000004">
    <property type="protein sequence ID" value="MVQ50968.1"/>
    <property type="molecule type" value="Genomic_DNA"/>
</dbReference>
<dbReference type="InterPro" id="IPR003594">
    <property type="entry name" value="HATPase_dom"/>
</dbReference>
<dbReference type="CDD" id="cd00082">
    <property type="entry name" value="HisKA"/>
    <property type="match status" value="1"/>
</dbReference>
<dbReference type="Pfam" id="PF00072">
    <property type="entry name" value="Response_reg"/>
    <property type="match status" value="1"/>
</dbReference>
<dbReference type="NCBIfam" id="TIGR00229">
    <property type="entry name" value="sensory_box"/>
    <property type="match status" value="3"/>
</dbReference>
<evidence type="ECO:0000259" key="11">
    <source>
        <dbReference type="PROSITE" id="PS50112"/>
    </source>
</evidence>
<dbReference type="GO" id="GO:0000155">
    <property type="term" value="F:phosphorelay sensor kinase activity"/>
    <property type="evidence" value="ECO:0007669"/>
    <property type="project" value="InterPro"/>
</dbReference>
<dbReference type="Gene3D" id="3.40.50.2300">
    <property type="match status" value="1"/>
</dbReference>
<dbReference type="Gene3D" id="3.30.565.10">
    <property type="entry name" value="Histidine kinase-like ATPase, C-terminal domain"/>
    <property type="match status" value="1"/>
</dbReference>
<dbReference type="PROSITE" id="PS50112">
    <property type="entry name" value="PAS"/>
    <property type="match status" value="3"/>
</dbReference>
<dbReference type="PROSITE" id="PS50113">
    <property type="entry name" value="PAC"/>
    <property type="match status" value="3"/>
</dbReference>
<dbReference type="CDD" id="cd00130">
    <property type="entry name" value="PAS"/>
    <property type="match status" value="3"/>
</dbReference>
<comment type="caution">
    <text evidence="13">The sequence shown here is derived from an EMBL/GenBank/DDBJ whole genome shotgun (WGS) entry which is preliminary data.</text>
</comment>
<dbReference type="Pfam" id="PF02518">
    <property type="entry name" value="HATPase_c"/>
    <property type="match status" value="1"/>
</dbReference>
<sequence>MVEEKPTIVVVDDAPEVRTLVRSRLRRSGLLDVVGEAGDGAAAVELVRRLRPALVLLDLSMPGVDGLEALPEILRISPETRVVMYSGFQQTGLAHRALELGASAFLEKGTALDGLAADLVAVLDGAAAPRRTPLVPPAEDDTERRVLAEHVERFQEVFEDAAIGMATVTLAGQLVRANGALSRLLGRRPDDLVGVPYADIAVDAAPQLSGLLDALLRGVTTAARLEHAVLDADGGVRQVLATFSPVLDSNRSPLYLFVQVQDVSRQRGAEARLRISEERLRLLVDNVEDYAIFMLSTDGTVESWNAGAQRIKGYTAEEIVGRHFRTFYPPEMQAIGHPEHELELALRDGHYEEEGWRIRKDGSRFWANVLITTVRDHDGRHVGFAKVTRDHTQRRAQEAALRASEERFRLLVETVQDYAIFMLTPEGMVASWNAGAQRTKGYAAEEIIGRHFRTFYPPEVQEAGHPEHELEVALAQGRYEEEGWRVRKDGSRFWANVVITAVHDADGRHVGFAKVTRDITERRQMLEDQAHFLSITAHELRTPVSVLGGTAQMLADHWADLEEDERGELLEGMTSSAGRLRRLLDDLLTASRLQSSRLELHRSPVDVGPIVAACVATAQRSHPGAPITADVSTGLEVDGDAVRLGQLVDNLIGNALVHGSPPVAVTAEGDADRVRIRVRDSGAGVPDTMQDRLFERFSTGRAAGGTGLGLFIVRQLAQAHGGDAWYRLPEAGDAGEFVVEMPRLGHAPDTGAR</sequence>
<dbReference type="GO" id="GO:0009927">
    <property type="term" value="F:histidine phosphotransfer kinase activity"/>
    <property type="evidence" value="ECO:0007669"/>
    <property type="project" value="TreeGrafter"/>
</dbReference>
<dbReference type="PANTHER" id="PTHR43047:SF72">
    <property type="entry name" value="OSMOSENSING HISTIDINE PROTEIN KINASE SLN1"/>
    <property type="match status" value="1"/>
</dbReference>
<dbReference type="SMART" id="SM00448">
    <property type="entry name" value="REC"/>
    <property type="match status" value="1"/>
</dbReference>
<dbReference type="InterPro" id="IPR000014">
    <property type="entry name" value="PAS"/>
</dbReference>
<feature type="modified residue" description="4-aspartylphosphate" evidence="8">
    <location>
        <position position="58"/>
    </location>
</feature>
<dbReference type="RefSeq" id="WP_181645442.1">
    <property type="nucleotide sequence ID" value="NZ_WSEK01000004.1"/>
</dbReference>
<dbReference type="InterPro" id="IPR013656">
    <property type="entry name" value="PAS_4"/>
</dbReference>
<dbReference type="InterPro" id="IPR036890">
    <property type="entry name" value="HATPase_C_sf"/>
</dbReference>
<dbReference type="PROSITE" id="PS50109">
    <property type="entry name" value="HIS_KIN"/>
    <property type="match status" value="1"/>
</dbReference>
<dbReference type="SUPFAM" id="SSF55874">
    <property type="entry name" value="ATPase domain of HSP90 chaperone/DNA topoisomerase II/histidine kinase"/>
    <property type="match status" value="1"/>
</dbReference>
<dbReference type="SMART" id="SM00086">
    <property type="entry name" value="PAC"/>
    <property type="match status" value="3"/>
</dbReference>
<dbReference type="PANTHER" id="PTHR43047">
    <property type="entry name" value="TWO-COMPONENT HISTIDINE PROTEIN KINASE"/>
    <property type="match status" value="1"/>
</dbReference>
<evidence type="ECO:0000259" key="9">
    <source>
        <dbReference type="PROSITE" id="PS50109"/>
    </source>
</evidence>
<dbReference type="PROSITE" id="PS50110">
    <property type="entry name" value="RESPONSE_REGULATORY"/>
    <property type="match status" value="1"/>
</dbReference>
<comment type="subcellular location">
    <subcellularLocation>
        <location evidence="2">Cell membrane</location>
    </subcellularLocation>
</comment>
<evidence type="ECO:0000313" key="13">
    <source>
        <dbReference type="EMBL" id="MVQ50968.1"/>
    </source>
</evidence>
<keyword evidence="14" id="KW-1185">Reference proteome</keyword>
<feature type="domain" description="Histidine kinase" evidence="9">
    <location>
        <begin position="535"/>
        <end position="745"/>
    </location>
</feature>
<dbReference type="Gene3D" id="1.10.287.130">
    <property type="match status" value="1"/>
</dbReference>
<dbReference type="InterPro" id="IPR000700">
    <property type="entry name" value="PAS-assoc_C"/>
</dbReference>
<gene>
    <name evidence="13" type="ORF">GON03_17410</name>
</gene>
<evidence type="ECO:0000256" key="3">
    <source>
        <dbReference type="ARBA" id="ARBA00012438"/>
    </source>
</evidence>
<dbReference type="Pfam" id="PF08448">
    <property type="entry name" value="PAS_4"/>
    <property type="match status" value="1"/>
</dbReference>
<evidence type="ECO:0000256" key="7">
    <source>
        <dbReference type="ARBA" id="ARBA00023012"/>
    </source>
</evidence>
<proteinExistence type="predicted"/>
<evidence type="ECO:0000256" key="5">
    <source>
        <dbReference type="ARBA" id="ARBA00022679"/>
    </source>
</evidence>
<feature type="domain" description="PAC" evidence="12">
    <location>
        <begin position="479"/>
        <end position="531"/>
    </location>
</feature>
<dbReference type="InterPro" id="IPR005467">
    <property type="entry name" value="His_kinase_dom"/>
</dbReference>
<dbReference type="PRINTS" id="PR00344">
    <property type="entry name" value="BCTRLSENSOR"/>
</dbReference>
<dbReference type="SMART" id="SM00091">
    <property type="entry name" value="PAS"/>
    <property type="match status" value="3"/>
</dbReference>